<dbReference type="AlphaFoldDB" id="A0A853CQL4"/>
<sequence length="335" mass="35594">MTDTGKREVTRSDVAKHARVSTAVVSYVVNNGPRPVAKATRERVLASMETLGYRPNAAARALRLQRATAVGLVVPDVSNTYFGALAQAVSNRAFDAGYALLLGDSDNDIDREAAQIDSLVGRQVDGLIVVSLDPSTTMAVGRTPTVYLDRRAAADQAVILPDNYGGAQMAVEHLLQHGRKRIGHLAGPEGGPGADERLKGWEDTVRSAGQTEALSFVERAEFTRNGGYEAGRRLLKNPDRAPDALFVSSDVQALGLLRAAREANVRVPEDLAVISFDGTEDAAYSDPPLSAIEQPIEEIAAAALAAVLADPFIPVHERVGVSLVTRASCGCHSYA</sequence>
<evidence type="ECO:0000313" key="6">
    <source>
        <dbReference type="Proteomes" id="UP000578352"/>
    </source>
</evidence>
<dbReference type="InterPro" id="IPR046335">
    <property type="entry name" value="LacI/GalR-like_sensor"/>
</dbReference>
<evidence type="ECO:0000256" key="1">
    <source>
        <dbReference type="ARBA" id="ARBA00023015"/>
    </source>
</evidence>
<evidence type="ECO:0000259" key="4">
    <source>
        <dbReference type="PROSITE" id="PS50932"/>
    </source>
</evidence>
<dbReference type="Proteomes" id="UP000578352">
    <property type="component" value="Unassembled WGS sequence"/>
</dbReference>
<dbReference type="CDD" id="cd01392">
    <property type="entry name" value="HTH_LacI"/>
    <property type="match status" value="1"/>
</dbReference>
<organism evidence="5 6">
    <name type="scientific">Leifsonia shinshuensis</name>
    <dbReference type="NCBI Taxonomy" id="150026"/>
    <lineage>
        <taxon>Bacteria</taxon>
        <taxon>Bacillati</taxon>
        <taxon>Actinomycetota</taxon>
        <taxon>Actinomycetes</taxon>
        <taxon>Micrococcales</taxon>
        <taxon>Microbacteriaceae</taxon>
        <taxon>Leifsonia</taxon>
    </lineage>
</organism>
<dbReference type="InterPro" id="IPR000843">
    <property type="entry name" value="HTH_LacI"/>
</dbReference>
<accession>A0A853CQL4</accession>
<dbReference type="PANTHER" id="PTHR30146">
    <property type="entry name" value="LACI-RELATED TRANSCRIPTIONAL REPRESSOR"/>
    <property type="match status" value="1"/>
</dbReference>
<evidence type="ECO:0000256" key="2">
    <source>
        <dbReference type="ARBA" id="ARBA00023125"/>
    </source>
</evidence>
<name>A0A853CQL4_9MICO</name>
<proteinExistence type="predicted"/>
<keyword evidence="3" id="KW-0804">Transcription</keyword>
<dbReference type="EMBL" id="JACCFL010000001">
    <property type="protein sequence ID" value="NYJ22712.1"/>
    <property type="molecule type" value="Genomic_DNA"/>
</dbReference>
<dbReference type="PANTHER" id="PTHR30146:SF109">
    <property type="entry name" value="HTH-TYPE TRANSCRIPTIONAL REGULATOR GALS"/>
    <property type="match status" value="1"/>
</dbReference>
<dbReference type="Pfam" id="PF13377">
    <property type="entry name" value="Peripla_BP_3"/>
    <property type="match status" value="1"/>
</dbReference>
<dbReference type="CDD" id="cd06267">
    <property type="entry name" value="PBP1_LacI_sugar_binding-like"/>
    <property type="match status" value="1"/>
</dbReference>
<dbReference type="Pfam" id="PF00356">
    <property type="entry name" value="LacI"/>
    <property type="match status" value="1"/>
</dbReference>
<dbReference type="InterPro" id="IPR028082">
    <property type="entry name" value="Peripla_BP_I"/>
</dbReference>
<evidence type="ECO:0000313" key="5">
    <source>
        <dbReference type="EMBL" id="NYJ22712.1"/>
    </source>
</evidence>
<dbReference type="SUPFAM" id="SSF47413">
    <property type="entry name" value="lambda repressor-like DNA-binding domains"/>
    <property type="match status" value="1"/>
</dbReference>
<comment type="caution">
    <text evidence="5">The sequence shown here is derived from an EMBL/GenBank/DDBJ whole genome shotgun (WGS) entry which is preliminary data.</text>
</comment>
<reference evidence="5 6" key="1">
    <citation type="submission" date="2020-07" db="EMBL/GenBank/DDBJ databases">
        <title>Sequencing the genomes of 1000 actinobacteria strains.</title>
        <authorList>
            <person name="Klenk H.-P."/>
        </authorList>
    </citation>
    <scope>NUCLEOTIDE SEQUENCE [LARGE SCALE GENOMIC DNA]</scope>
    <source>
        <strain evidence="5 6">DSM 15165</strain>
    </source>
</reference>
<dbReference type="GO" id="GO:0003700">
    <property type="term" value="F:DNA-binding transcription factor activity"/>
    <property type="evidence" value="ECO:0007669"/>
    <property type="project" value="TreeGrafter"/>
</dbReference>
<dbReference type="RefSeq" id="WP_179604730.1">
    <property type="nucleotide sequence ID" value="NZ_BAABEH010000001.1"/>
</dbReference>
<dbReference type="SUPFAM" id="SSF53822">
    <property type="entry name" value="Periplasmic binding protein-like I"/>
    <property type="match status" value="1"/>
</dbReference>
<protein>
    <submittedName>
        <fullName evidence="5">LacI family transcriptional regulator</fullName>
    </submittedName>
</protein>
<dbReference type="PROSITE" id="PS50932">
    <property type="entry name" value="HTH_LACI_2"/>
    <property type="match status" value="1"/>
</dbReference>
<dbReference type="InterPro" id="IPR010982">
    <property type="entry name" value="Lambda_DNA-bd_dom_sf"/>
</dbReference>
<dbReference type="Gene3D" id="3.40.50.2300">
    <property type="match status" value="2"/>
</dbReference>
<evidence type="ECO:0000256" key="3">
    <source>
        <dbReference type="ARBA" id="ARBA00023163"/>
    </source>
</evidence>
<keyword evidence="1" id="KW-0805">Transcription regulation</keyword>
<gene>
    <name evidence="5" type="ORF">HNR13_000999</name>
</gene>
<dbReference type="SMART" id="SM00354">
    <property type="entry name" value="HTH_LACI"/>
    <property type="match status" value="1"/>
</dbReference>
<feature type="domain" description="HTH lacI-type" evidence="4">
    <location>
        <begin position="9"/>
        <end position="64"/>
    </location>
</feature>
<keyword evidence="2" id="KW-0238">DNA-binding</keyword>
<dbReference type="GO" id="GO:0000976">
    <property type="term" value="F:transcription cis-regulatory region binding"/>
    <property type="evidence" value="ECO:0007669"/>
    <property type="project" value="TreeGrafter"/>
</dbReference>
<dbReference type="Gene3D" id="1.10.260.40">
    <property type="entry name" value="lambda repressor-like DNA-binding domains"/>
    <property type="match status" value="1"/>
</dbReference>